<evidence type="ECO:0000313" key="2">
    <source>
        <dbReference type="Proteomes" id="UP000005438"/>
    </source>
</evidence>
<proteinExistence type="predicted"/>
<accession>G8TDZ9</accession>
<protein>
    <submittedName>
        <fullName evidence="1">Uncharacterized protein</fullName>
    </submittedName>
</protein>
<dbReference type="AlphaFoldDB" id="G8TDZ9"/>
<reference evidence="1 2" key="1">
    <citation type="submission" date="2011-12" db="EMBL/GenBank/DDBJ databases">
        <title>The complete genome of Niastella koreensis GR20-10.</title>
        <authorList>
            <consortium name="US DOE Joint Genome Institute (JGI-PGF)"/>
            <person name="Lucas S."/>
            <person name="Han J."/>
            <person name="Lapidus A."/>
            <person name="Bruce D."/>
            <person name="Goodwin L."/>
            <person name="Pitluck S."/>
            <person name="Peters L."/>
            <person name="Kyrpides N."/>
            <person name="Mavromatis K."/>
            <person name="Ivanova N."/>
            <person name="Mikhailova N."/>
            <person name="Davenport K."/>
            <person name="Saunders E."/>
            <person name="Detter J.C."/>
            <person name="Tapia R."/>
            <person name="Han C."/>
            <person name="Land M."/>
            <person name="Hauser L."/>
            <person name="Markowitz V."/>
            <person name="Cheng J.-F."/>
            <person name="Hugenholtz P."/>
            <person name="Woyke T."/>
            <person name="Wu D."/>
            <person name="Tindall B."/>
            <person name="Pomrenke H."/>
            <person name="Brambilla E."/>
            <person name="Klenk H.-P."/>
            <person name="Eisen J.A."/>
        </authorList>
    </citation>
    <scope>NUCLEOTIDE SEQUENCE [LARGE SCALE GENOMIC DNA]</scope>
    <source>
        <strain evidence="2">DSM 17620 / KACC 11465 / NBRC 106392 / GR20-10</strain>
    </source>
</reference>
<dbReference type="Proteomes" id="UP000005438">
    <property type="component" value="Chromosome"/>
</dbReference>
<sequence>MLSIFRLGRNYTLTKNPIKSQGVAEGQLYKK</sequence>
<gene>
    <name evidence="1" type="ordered locus">Niako_6409</name>
</gene>
<dbReference type="HOGENOM" id="CLU_3397570_0_0_10"/>
<name>G8TDZ9_NIAKG</name>
<organism evidence="1 2">
    <name type="scientific">Niastella koreensis (strain DSM 17620 / KACC 11465 / NBRC 106392 / GR20-10)</name>
    <dbReference type="NCBI Taxonomy" id="700598"/>
    <lineage>
        <taxon>Bacteria</taxon>
        <taxon>Pseudomonadati</taxon>
        <taxon>Bacteroidota</taxon>
        <taxon>Chitinophagia</taxon>
        <taxon>Chitinophagales</taxon>
        <taxon>Chitinophagaceae</taxon>
        <taxon>Niastella</taxon>
    </lineage>
</organism>
<evidence type="ECO:0000313" key="1">
    <source>
        <dbReference type="EMBL" id="AEW02633.1"/>
    </source>
</evidence>
<dbReference type="KEGG" id="nko:Niako_6409"/>
<dbReference type="EMBL" id="CP003178">
    <property type="protein sequence ID" value="AEW02633.1"/>
    <property type="molecule type" value="Genomic_DNA"/>
</dbReference>